<dbReference type="PROSITE" id="PS51352">
    <property type="entry name" value="THIOREDOXIN_2"/>
    <property type="match status" value="1"/>
</dbReference>
<evidence type="ECO:0000256" key="3">
    <source>
        <dbReference type="ARBA" id="ARBA00023157"/>
    </source>
</evidence>
<evidence type="ECO:0000256" key="2">
    <source>
        <dbReference type="ARBA" id="ARBA00022748"/>
    </source>
</evidence>
<dbReference type="GO" id="GO:0016491">
    <property type="term" value="F:oxidoreductase activity"/>
    <property type="evidence" value="ECO:0007669"/>
    <property type="project" value="InterPro"/>
</dbReference>
<dbReference type="InterPro" id="IPR013740">
    <property type="entry name" value="Redoxin"/>
</dbReference>
<dbReference type="EMBL" id="CP042914">
    <property type="protein sequence ID" value="QEG41345.1"/>
    <property type="molecule type" value="Genomic_DNA"/>
</dbReference>
<evidence type="ECO:0000259" key="5">
    <source>
        <dbReference type="PROSITE" id="PS51352"/>
    </source>
</evidence>
<sequence>MYDSYADWELANCCERTSFDNGRLWKPIGMALIARVEREPAHPRSGRLLATAALALRPSDLDVNQDRFVLCSAHFALATIVRSGGIERQSALRELRVIAEHGLGKTAPKTEGVDLDGNAISLSDYRGRVVLLSFWATWYGPCLRAIPHERELVERFDSKNFAILGMNADDDADEANAAVKKHEVS</sequence>
<keyword evidence="7" id="KW-1185">Reference proteome</keyword>
<dbReference type="PANTHER" id="PTHR42852:SF6">
    <property type="entry name" value="THIOL:DISULFIDE INTERCHANGE PROTEIN DSBE"/>
    <property type="match status" value="1"/>
</dbReference>
<dbReference type="SUPFAM" id="SSF52833">
    <property type="entry name" value="Thioredoxin-like"/>
    <property type="match status" value="1"/>
</dbReference>
<dbReference type="InterPro" id="IPR036249">
    <property type="entry name" value="Thioredoxin-like_sf"/>
</dbReference>
<keyword evidence="3" id="KW-1015">Disulfide bond</keyword>
<dbReference type="KEGG" id="rul:UC8_33650"/>
<evidence type="ECO:0000313" key="6">
    <source>
        <dbReference type="EMBL" id="QEG41345.1"/>
    </source>
</evidence>
<evidence type="ECO:0000313" key="7">
    <source>
        <dbReference type="Proteomes" id="UP000325286"/>
    </source>
</evidence>
<dbReference type="Pfam" id="PF08534">
    <property type="entry name" value="Redoxin"/>
    <property type="match status" value="1"/>
</dbReference>
<organism evidence="6 7">
    <name type="scientific">Roseimaritima ulvae</name>
    <dbReference type="NCBI Taxonomy" id="980254"/>
    <lineage>
        <taxon>Bacteria</taxon>
        <taxon>Pseudomonadati</taxon>
        <taxon>Planctomycetota</taxon>
        <taxon>Planctomycetia</taxon>
        <taxon>Pirellulales</taxon>
        <taxon>Pirellulaceae</taxon>
        <taxon>Roseimaritima</taxon>
    </lineage>
</organism>
<dbReference type="CDD" id="cd02966">
    <property type="entry name" value="TlpA_like_family"/>
    <property type="match status" value="1"/>
</dbReference>
<protein>
    <submittedName>
        <fullName evidence="6">Thiol-disulfide oxidoreductase ResA</fullName>
    </submittedName>
</protein>
<proteinExistence type="predicted"/>
<dbReference type="AlphaFoldDB" id="A0A5B9QVE3"/>
<dbReference type="PANTHER" id="PTHR42852">
    <property type="entry name" value="THIOL:DISULFIDE INTERCHANGE PROTEIN DSBE"/>
    <property type="match status" value="1"/>
</dbReference>
<reference evidence="6 7" key="1">
    <citation type="submission" date="2019-08" db="EMBL/GenBank/DDBJ databases">
        <title>Deep-cultivation of Planctomycetes and their phenomic and genomic characterization uncovers novel biology.</title>
        <authorList>
            <person name="Wiegand S."/>
            <person name="Jogler M."/>
            <person name="Boedeker C."/>
            <person name="Pinto D."/>
            <person name="Vollmers J."/>
            <person name="Rivas-Marin E."/>
            <person name="Kohn T."/>
            <person name="Peeters S.H."/>
            <person name="Heuer A."/>
            <person name="Rast P."/>
            <person name="Oberbeckmann S."/>
            <person name="Bunk B."/>
            <person name="Jeske O."/>
            <person name="Meyerdierks A."/>
            <person name="Storesund J.E."/>
            <person name="Kallscheuer N."/>
            <person name="Luecker S."/>
            <person name="Lage O.M."/>
            <person name="Pohl T."/>
            <person name="Merkel B.J."/>
            <person name="Hornburger P."/>
            <person name="Mueller R.-W."/>
            <person name="Bruemmer F."/>
            <person name="Labrenz M."/>
            <person name="Spormann A.M."/>
            <person name="Op den Camp H."/>
            <person name="Overmann J."/>
            <person name="Amann R."/>
            <person name="Jetten M.S.M."/>
            <person name="Mascher T."/>
            <person name="Medema M.H."/>
            <person name="Devos D.P."/>
            <person name="Kaster A.-K."/>
            <person name="Ovreas L."/>
            <person name="Rohde M."/>
            <person name="Galperin M.Y."/>
            <person name="Jogler C."/>
        </authorList>
    </citation>
    <scope>NUCLEOTIDE SEQUENCE [LARGE SCALE GENOMIC DNA]</scope>
    <source>
        <strain evidence="6 7">UC8</strain>
    </source>
</reference>
<dbReference type="InterPro" id="IPR013766">
    <property type="entry name" value="Thioredoxin_domain"/>
</dbReference>
<dbReference type="InterPro" id="IPR050553">
    <property type="entry name" value="Thioredoxin_ResA/DsbE_sf"/>
</dbReference>
<comment type="subcellular location">
    <subcellularLocation>
        <location evidence="1">Cell envelope</location>
    </subcellularLocation>
</comment>
<keyword evidence="4" id="KW-0676">Redox-active center</keyword>
<evidence type="ECO:0000256" key="4">
    <source>
        <dbReference type="ARBA" id="ARBA00023284"/>
    </source>
</evidence>
<dbReference type="GO" id="GO:0030313">
    <property type="term" value="C:cell envelope"/>
    <property type="evidence" value="ECO:0007669"/>
    <property type="project" value="UniProtKB-SubCell"/>
</dbReference>
<feature type="domain" description="Thioredoxin" evidence="5">
    <location>
        <begin position="101"/>
        <end position="185"/>
    </location>
</feature>
<keyword evidence="2" id="KW-0201">Cytochrome c-type biogenesis</keyword>
<evidence type="ECO:0000256" key="1">
    <source>
        <dbReference type="ARBA" id="ARBA00004196"/>
    </source>
</evidence>
<name>A0A5B9QVE3_9BACT</name>
<gene>
    <name evidence="6" type="primary">resA_6</name>
    <name evidence="6" type="ORF">UC8_33650</name>
</gene>
<dbReference type="OrthoDB" id="286712at2"/>
<dbReference type="Gene3D" id="3.40.30.10">
    <property type="entry name" value="Glutaredoxin"/>
    <property type="match status" value="1"/>
</dbReference>
<dbReference type="GO" id="GO:0017004">
    <property type="term" value="P:cytochrome complex assembly"/>
    <property type="evidence" value="ECO:0007669"/>
    <property type="project" value="UniProtKB-KW"/>
</dbReference>
<dbReference type="Proteomes" id="UP000325286">
    <property type="component" value="Chromosome"/>
</dbReference>
<accession>A0A5B9QVE3</accession>